<dbReference type="AlphaFoldDB" id="A0A2G1QTA1"/>
<evidence type="ECO:0000256" key="2">
    <source>
        <dbReference type="ARBA" id="ARBA00022519"/>
    </source>
</evidence>
<keyword evidence="4" id="KW-0472">Membrane</keyword>
<dbReference type="EMBL" id="PDVP01000001">
    <property type="protein sequence ID" value="PHP68776.1"/>
    <property type="molecule type" value="Genomic_DNA"/>
</dbReference>
<evidence type="ECO:0000256" key="4">
    <source>
        <dbReference type="ARBA" id="ARBA00023136"/>
    </source>
</evidence>
<dbReference type="PANTHER" id="PTHR34990">
    <property type="entry name" value="UDP-2,3-DIACYLGLUCOSAMINE HYDROLASE-RELATED"/>
    <property type="match status" value="1"/>
</dbReference>
<evidence type="ECO:0000256" key="5">
    <source>
        <dbReference type="ARBA" id="ARBA00023211"/>
    </source>
</evidence>
<dbReference type="GO" id="GO:0016020">
    <property type="term" value="C:membrane"/>
    <property type="evidence" value="ECO:0007669"/>
    <property type="project" value="GOC"/>
</dbReference>
<sequence>MKKPAKYRTLFLSDIHLGTPDCQAPMLLDFLREHDAETVYLVGDIVDCWRMKRKGFYWPQTHNDVVQKLLRKGRAGARIIYVPGNHDEVLREYQGLHFGGIEVRDRDIHETADGKRLLIIHGDQFDMVVMNHKWLAHLGDWAYAMAMWANKWLNRGRRLLGMEYWSISKWAKLKVKRAVNYIGDFETVLAEEARKEGADGIVCGHIHHAADEMIADVRYLNTGDWVESCTAIVEHHDGRMEIIDWARIVAARARTTGAVAPADGTDATAAVQRAA</sequence>
<organism evidence="7 8">
    <name type="scientific">Zhengella mangrovi</name>
    <dbReference type="NCBI Taxonomy" id="1982044"/>
    <lineage>
        <taxon>Bacteria</taxon>
        <taxon>Pseudomonadati</taxon>
        <taxon>Pseudomonadota</taxon>
        <taxon>Alphaproteobacteria</taxon>
        <taxon>Hyphomicrobiales</taxon>
        <taxon>Notoacmeibacteraceae</taxon>
        <taxon>Zhengella</taxon>
    </lineage>
</organism>
<dbReference type="CDD" id="cd07398">
    <property type="entry name" value="MPP_YbbF-LpxH"/>
    <property type="match status" value="1"/>
</dbReference>
<proteinExistence type="predicted"/>
<dbReference type="InterPro" id="IPR004843">
    <property type="entry name" value="Calcineurin-like_PHP"/>
</dbReference>
<dbReference type="RefSeq" id="WP_099303176.1">
    <property type="nucleotide sequence ID" value="NZ_PDVP01000001.1"/>
</dbReference>
<gene>
    <name evidence="7" type="ORF">CSC94_01910</name>
</gene>
<name>A0A2G1QTA1_9HYPH</name>
<dbReference type="Pfam" id="PF00149">
    <property type="entry name" value="Metallophos"/>
    <property type="match status" value="1"/>
</dbReference>
<dbReference type="Gene3D" id="3.60.21.10">
    <property type="match status" value="1"/>
</dbReference>
<reference evidence="7 8" key="1">
    <citation type="submission" date="2017-10" db="EMBL/GenBank/DDBJ databases">
        <title>Sedimentibacterium mangrovi gen. nov., sp. nov., a novel member of family Phyllobacteriacea isolated from mangrove sediment.</title>
        <authorList>
            <person name="Liao H."/>
            <person name="Tian Y."/>
        </authorList>
    </citation>
    <scope>NUCLEOTIDE SEQUENCE [LARGE SCALE GENOMIC DNA]</scope>
    <source>
        <strain evidence="7 8">X9-2-2</strain>
    </source>
</reference>
<keyword evidence="7" id="KW-0378">Hydrolase</keyword>
<keyword evidence="1" id="KW-1003">Cell membrane</keyword>
<comment type="caution">
    <text evidence="7">The sequence shown here is derived from an EMBL/GenBank/DDBJ whole genome shotgun (WGS) entry which is preliminary data.</text>
</comment>
<dbReference type="InterPro" id="IPR029052">
    <property type="entry name" value="Metallo-depent_PP-like"/>
</dbReference>
<keyword evidence="8" id="KW-1185">Reference proteome</keyword>
<dbReference type="Proteomes" id="UP000221168">
    <property type="component" value="Unassembled WGS sequence"/>
</dbReference>
<accession>A0A2G1QTA1</accession>
<dbReference type="GO" id="GO:0008758">
    <property type="term" value="F:UDP-2,3-diacylglucosamine hydrolase activity"/>
    <property type="evidence" value="ECO:0007669"/>
    <property type="project" value="TreeGrafter"/>
</dbReference>
<evidence type="ECO:0000256" key="1">
    <source>
        <dbReference type="ARBA" id="ARBA00022475"/>
    </source>
</evidence>
<protein>
    <submittedName>
        <fullName evidence="7">UDP-2,3-diacylglucosamine hydrolase</fullName>
    </submittedName>
</protein>
<keyword evidence="5" id="KW-0464">Manganese</keyword>
<dbReference type="GO" id="GO:0046872">
    <property type="term" value="F:metal ion binding"/>
    <property type="evidence" value="ECO:0007669"/>
    <property type="project" value="UniProtKB-KW"/>
</dbReference>
<dbReference type="SUPFAM" id="SSF56300">
    <property type="entry name" value="Metallo-dependent phosphatases"/>
    <property type="match status" value="1"/>
</dbReference>
<dbReference type="PANTHER" id="PTHR34990:SF2">
    <property type="entry name" value="BLL8164 PROTEIN"/>
    <property type="match status" value="1"/>
</dbReference>
<dbReference type="InterPro" id="IPR043461">
    <property type="entry name" value="LpxH-like"/>
</dbReference>
<evidence type="ECO:0000313" key="7">
    <source>
        <dbReference type="EMBL" id="PHP68776.1"/>
    </source>
</evidence>
<feature type="domain" description="Calcineurin-like phosphoesterase" evidence="6">
    <location>
        <begin position="8"/>
        <end position="208"/>
    </location>
</feature>
<dbReference type="OrthoDB" id="9802481at2"/>
<evidence type="ECO:0000256" key="3">
    <source>
        <dbReference type="ARBA" id="ARBA00022723"/>
    </source>
</evidence>
<evidence type="ECO:0000313" key="8">
    <source>
        <dbReference type="Proteomes" id="UP000221168"/>
    </source>
</evidence>
<keyword evidence="3" id="KW-0479">Metal-binding</keyword>
<evidence type="ECO:0000259" key="6">
    <source>
        <dbReference type="Pfam" id="PF00149"/>
    </source>
</evidence>
<dbReference type="GO" id="GO:0009245">
    <property type="term" value="P:lipid A biosynthetic process"/>
    <property type="evidence" value="ECO:0007669"/>
    <property type="project" value="TreeGrafter"/>
</dbReference>
<keyword evidence="2" id="KW-0997">Cell inner membrane</keyword>